<keyword evidence="1" id="KW-1133">Transmembrane helix</keyword>
<evidence type="ECO:0000313" key="3">
    <source>
        <dbReference type="Proteomes" id="UP001153069"/>
    </source>
</evidence>
<accession>A0A9N8EYB4</accession>
<evidence type="ECO:0000256" key="1">
    <source>
        <dbReference type="SAM" id="Phobius"/>
    </source>
</evidence>
<dbReference type="EMBL" id="CAICTM010002261">
    <property type="protein sequence ID" value="CAB9528585.1"/>
    <property type="molecule type" value="Genomic_DNA"/>
</dbReference>
<dbReference type="OrthoDB" id="44984at2759"/>
<evidence type="ECO:0008006" key="4">
    <source>
        <dbReference type="Google" id="ProtNLM"/>
    </source>
</evidence>
<gene>
    <name evidence="2" type="ORF">SEMRO_2263_G321250.1</name>
</gene>
<dbReference type="AlphaFoldDB" id="A0A9N8EYB4"/>
<evidence type="ECO:0000313" key="2">
    <source>
        <dbReference type="EMBL" id="CAB9528585.1"/>
    </source>
</evidence>
<keyword evidence="3" id="KW-1185">Reference proteome</keyword>
<keyword evidence="1" id="KW-0812">Transmembrane</keyword>
<feature type="transmembrane region" description="Helical" evidence="1">
    <location>
        <begin position="20"/>
        <end position="40"/>
    </location>
</feature>
<protein>
    <recommendedName>
        <fullName evidence="4">Sulfotransferase domain-containing protein</fullName>
    </recommendedName>
</protein>
<keyword evidence="1" id="KW-0472">Membrane</keyword>
<name>A0A9N8EYB4_9STRA</name>
<dbReference type="InterPro" id="IPR027417">
    <property type="entry name" value="P-loop_NTPase"/>
</dbReference>
<reference evidence="2" key="1">
    <citation type="submission" date="2020-06" db="EMBL/GenBank/DDBJ databases">
        <authorList>
            <consortium name="Plant Systems Biology data submission"/>
        </authorList>
    </citation>
    <scope>NUCLEOTIDE SEQUENCE</scope>
    <source>
        <strain evidence="2">D6</strain>
    </source>
</reference>
<proteinExistence type="predicted"/>
<sequence length="443" mass="51944">MRLKAFRRDQTRKNDIKTNMIRQCLVLPQRLVAVVMVVYLSDVWWTHTRLMASGDHYRLADNITTPMMSQSTPVHLLPAKSTQEDDRNDHTIVPPSNADFPLEPIPRPPLESIVQGWNITGDASWLLNVAIIGFPKTGTTTLMKYLHKSRQVHIFDEERCEMTYNHHARLTESLYRDIPPGRTIRGIKCPRDVESKWARQNYQTFFPKTDFMVGLRHPVLWFESFYNFKVDIGRPMKPAETLTGRCYRQHQGVCTFRGNFHLFLANLGKTNILSNPAEMALIPREYHKNVQPIPLQGRIFLWEVSQLQTDQELLRNNNNHSSVFLQQQYKHSNLQFRQDLQQFLRLDDPLPEMIKIKPGKQHPNNQIAQRVSANKIDICQPRYEELREILMRQSKLAATWIREYFLDAPGVYVSQKEHFSQVILKRWEQDPCDFRNTTLLLAT</sequence>
<dbReference type="Gene3D" id="3.40.50.300">
    <property type="entry name" value="P-loop containing nucleotide triphosphate hydrolases"/>
    <property type="match status" value="1"/>
</dbReference>
<comment type="caution">
    <text evidence="2">The sequence shown here is derived from an EMBL/GenBank/DDBJ whole genome shotgun (WGS) entry which is preliminary data.</text>
</comment>
<dbReference type="SUPFAM" id="SSF52540">
    <property type="entry name" value="P-loop containing nucleoside triphosphate hydrolases"/>
    <property type="match status" value="1"/>
</dbReference>
<organism evidence="2 3">
    <name type="scientific">Seminavis robusta</name>
    <dbReference type="NCBI Taxonomy" id="568900"/>
    <lineage>
        <taxon>Eukaryota</taxon>
        <taxon>Sar</taxon>
        <taxon>Stramenopiles</taxon>
        <taxon>Ochrophyta</taxon>
        <taxon>Bacillariophyta</taxon>
        <taxon>Bacillariophyceae</taxon>
        <taxon>Bacillariophycidae</taxon>
        <taxon>Naviculales</taxon>
        <taxon>Naviculaceae</taxon>
        <taxon>Seminavis</taxon>
    </lineage>
</organism>
<dbReference type="Proteomes" id="UP001153069">
    <property type="component" value="Unassembled WGS sequence"/>
</dbReference>